<reference evidence="7 8" key="1">
    <citation type="submission" date="2019-08" db="EMBL/GenBank/DDBJ databases">
        <authorList>
            <person name="Khan S.A."/>
            <person name="Jeon C.O."/>
            <person name="Jeong S.E."/>
        </authorList>
    </citation>
    <scope>NUCLEOTIDE SEQUENCE [LARGE SCALE GENOMIC DNA]</scope>
    <source>
        <strain evidence="8">IMCC1728</strain>
    </source>
</reference>
<dbReference type="SUPFAM" id="SSF49452">
    <property type="entry name" value="Starch-binding domain-like"/>
    <property type="match status" value="1"/>
</dbReference>
<dbReference type="EMBL" id="VOPW01000001">
    <property type="protein sequence ID" value="TXC65985.1"/>
    <property type="molecule type" value="Genomic_DNA"/>
</dbReference>
<sequence length="167" mass="18902">MDDLRPHRRRHQGLRPFPQPTRTPMKKTSFFLQALIAAAVLAPGLAAAQVPEGKVQINYNRCDNNYDGWGVHLWKDPGIPLPGVEWQNPMMPTGKNDFGVFFQADFKEFSKGKVNYIIHKGDTKDQGGRDMSFDGNTVKEIWVNNGDRKIYTSLDDAKKARAENPCK</sequence>
<dbReference type="AlphaFoldDB" id="A0A5C6U2R1"/>
<keyword evidence="3" id="KW-0378">Hydrolase</keyword>
<evidence type="ECO:0000313" key="8">
    <source>
        <dbReference type="Proteomes" id="UP000321832"/>
    </source>
</evidence>
<dbReference type="Pfam" id="PF03714">
    <property type="entry name" value="PUD"/>
    <property type="match status" value="1"/>
</dbReference>
<dbReference type="Proteomes" id="UP000321832">
    <property type="component" value="Unassembled WGS sequence"/>
</dbReference>
<keyword evidence="8" id="KW-1185">Reference proteome</keyword>
<feature type="domain" description="Pullulanase carbohydrate-binding module 41" evidence="6">
    <location>
        <begin position="55"/>
        <end position="152"/>
    </location>
</feature>
<accession>A0A5C6U2R1</accession>
<evidence type="ECO:0000313" key="7">
    <source>
        <dbReference type="EMBL" id="TXC65985.1"/>
    </source>
</evidence>
<feature type="compositionally biased region" description="Basic residues" evidence="5">
    <location>
        <begin position="1"/>
        <end position="13"/>
    </location>
</feature>
<keyword evidence="4" id="KW-0326">Glycosidase</keyword>
<evidence type="ECO:0000256" key="5">
    <source>
        <dbReference type="SAM" id="MobiDB-lite"/>
    </source>
</evidence>
<evidence type="ECO:0000256" key="2">
    <source>
        <dbReference type="ARBA" id="ARBA00022729"/>
    </source>
</evidence>
<gene>
    <name evidence="7" type="ORF">FSC37_08670</name>
</gene>
<protein>
    <submittedName>
        <fullName evidence="7">Pullulanase</fullName>
    </submittedName>
</protein>
<dbReference type="GO" id="GO:0005975">
    <property type="term" value="P:carbohydrate metabolic process"/>
    <property type="evidence" value="ECO:0007669"/>
    <property type="project" value="InterPro"/>
</dbReference>
<name>A0A5C6U2R1_9BURK</name>
<proteinExistence type="inferred from homology"/>
<dbReference type="GO" id="GO:0016798">
    <property type="term" value="F:hydrolase activity, acting on glycosyl bonds"/>
    <property type="evidence" value="ECO:0007669"/>
    <property type="project" value="UniProtKB-KW"/>
</dbReference>
<evidence type="ECO:0000259" key="6">
    <source>
        <dbReference type="Pfam" id="PF03714"/>
    </source>
</evidence>
<evidence type="ECO:0000256" key="3">
    <source>
        <dbReference type="ARBA" id="ARBA00022801"/>
    </source>
</evidence>
<feature type="region of interest" description="Disordered" evidence="5">
    <location>
        <begin position="1"/>
        <end position="24"/>
    </location>
</feature>
<comment type="caution">
    <text evidence="7">The sequence shown here is derived from an EMBL/GenBank/DDBJ whole genome shotgun (WGS) entry which is preliminary data.</text>
</comment>
<dbReference type="InterPro" id="IPR013784">
    <property type="entry name" value="Carb-bd-like_fold"/>
</dbReference>
<comment type="similarity">
    <text evidence="1">Belongs to the glycosyl hydrolase 13 family.</text>
</comment>
<dbReference type="CDD" id="cd10315">
    <property type="entry name" value="CBM41_pullulanase"/>
    <property type="match status" value="1"/>
</dbReference>
<dbReference type="Gene3D" id="2.60.40.1110">
    <property type="match status" value="1"/>
</dbReference>
<dbReference type="GO" id="GO:0030246">
    <property type="term" value="F:carbohydrate binding"/>
    <property type="evidence" value="ECO:0007669"/>
    <property type="project" value="InterPro"/>
</dbReference>
<keyword evidence="2" id="KW-0732">Signal</keyword>
<evidence type="ECO:0000256" key="4">
    <source>
        <dbReference type="ARBA" id="ARBA00023295"/>
    </source>
</evidence>
<organism evidence="7 8">
    <name type="scientific">Piscinibacter aquaticus</name>
    <dbReference type="NCBI Taxonomy" id="392597"/>
    <lineage>
        <taxon>Bacteria</taxon>
        <taxon>Pseudomonadati</taxon>
        <taxon>Pseudomonadota</taxon>
        <taxon>Betaproteobacteria</taxon>
        <taxon>Burkholderiales</taxon>
        <taxon>Sphaerotilaceae</taxon>
        <taxon>Piscinibacter</taxon>
    </lineage>
</organism>
<evidence type="ECO:0000256" key="1">
    <source>
        <dbReference type="ARBA" id="ARBA00008061"/>
    </source>
</evidence>
<dbReference type="InterPro" id="IPR005323">
    <property type="entry name" value="CBM41_pullulanase"/>
</dbReference>